<keyword evidence="2 6" id="KW-0805">Transcription regulation</keyword>
<dbReference type="InterPro" id="IPR036388">
    <property type="entry name" value="WH-like_DNA-bd_sf"/>
</dbReference>
<dbReference type="PROSITE" id="PS01063">
    <property type="entry name" value="SIGMA70_ECF"/>
    <property type="match status" value="1"/>
</dbReference>
<dbReference type="CDD" id="cd06171">
    <property type="entry name" value="Sigma70_r4"/>
    <property type="match status" value="1"/>
</dbReference>
<evidence type="ECO:0000259" key="9">
    <source>
        <dbReference type="Pfam" id="PF04545"/>
    </source>
</evidence>
<dbReference type="Pfam" id="PF04542">
    <property type="entry name" value="Sigma70_r2"/>
    <property type="match status" value="1"/>
</dbReference>
<evidence type="ECO:0000256" key="1">
    <source>
        <dbReference type="ARBA" id="ARBA00010641"/>
    </source>
</evidence>
<dbReference type="InterPro" id="IPR007630">
    <property type="entry name" value="RNA_pol_sigma70_r4"/>
</dbReference>
<dbReference type="PANTHER" id="PTHR43133">
    <property type="entry name" value="RNA POLYMERASE ECF-TYPE SIGMA FACTO"/>
    <property type="match status" value="1"/>
</dbReference>
<dbReference type="InterPro" id="IPR013324">
    <property type="entry name" value="RNA_pol_sigma_r3/r4-like"/>
</dbReference>
<accession>A0ABW9LUR6</accession>
<dbReference type="InterPro" id="IPR039425">
    <property type="entry name" value="RNA_pol_sigma-70-like"/>
</dbReference>
<dbReference type="PANTHER" id="PTHR43133:SF52">
    <property type="entry name" value="ECF RNA POLYMERASE SIGMA FACTOR SIGL"/>
    <property type="match status" value="1"/>
</dbReference>
<dbReference type="SUPFAM" id="SSF88946">
    <property type="entry name" value="Sigma2 domain of RNA polymerase sigma factors"/>
    <property type="match status" value="1"/>
</dbReference>
<feature type="domain" description="RNA polymerase sigma-70 region 2" evidence="8">
    <location>
        <begin position="24"/>
        <end position="91"/>
    </location>
</feature>
<dbReference type="Gene3D" id="1.10.10.10">
    <property type="entry name" value="Winged helix-like DNA-binding domain superfamily/Winged helix DNA-binding domain"/>
    <property type="match status" value="1"/>
</dbReference>
<dbReference type="InterPro" id="IPR000838">
    <property type="entry name" value="RNA_pol_sigma70_ECF_CS"/>
</dbReference>
<keyword evidence="3 6" id="KW-0731">Sigma factor</keyword>
<dbReference type="Proteomes" id="UP001635817">
    <property type="component" value="Unassembled WGS sequence"/>
</dbReference>
<name>A0ABW9LUR6_9MYCO</name>
<feature type="region of interest" description="Disordered" evidence="7">
    <location>
        <begin position="91"/>
        <end position="113"/>
    </location>
</feature>
<sequence>MATNVVSQTEVGMDDPEAAMMRVLYDEHAAALWRYALRLTGDRARAEDVVQETLLRAWRHPDVTADTDRSARAWLFTVARNMIIDERRSARFRNETGVPDPEQVADHTGTATTPDQVDNALDRILLSTALSQLSDEHRAVVRRAYYQGWTTGQIADDLQIPEGTVKSRLHYAVRALRLNLQEMGVTR</sequence>
<dbReference type="InterPro" id="IPR007627">
    <property type="entry name" value="RNA_pol_sigma70_r2"/>
</dbReference>
<evidence type="ECO:0000256" key="2">
    <source>
        <dbReference type="ARBA" id="ARBA00023015"/>
    </source>
</evidence>
<evidence type="ECO:0000313" key="10">
    <source>
        <dbReference type="EMBL" id="MFN6551600.1"/>
    </source>
</evidence>
<keyword evidence="4 6" id="KW-0238">DNA-binding</keyword>
<evidence type="ECO:0000256" key="6">
    <source>
        <dbReference type="RuleBase" id="RU000716"/>
    </source>
</evidence>
<evidence type="ECO:0000256" key="7">
    <source>
        <dbReference type="SAM" id="MobiDB-lite"/>
    </source>
</evidence>
<dbReference type="InterPro" id="IPR014284">
    <property type="entry name" value="RNA_pol_sigma-70_dom"/>
</dbReference>
<organism evidence="10 11">
    <name type="scientific">Mycolicibacterium septicum</name>
    <dbReference type="NCBI Taxonomy" id="98668"/>
    <lineage>
        <taxon>Bacteria</taxon>
        <taxon>Bacillati</taxon>
        <taxon>Actinomycetota</taxon>
        <taxon>Actinomycetes</taxon>
        <taxon>Mycobacteriales</taxon>
        <taxon>Mycobacteriaceae</taxon>
        <taxon>Mycolicibacterium</taxon>
    </lineage>
</organism>
<protein>
    <recommendedName>
        <fullName evidence="6">RNA polymerase sigma factor</fullName>
    </recommendedName>
</protein>
<evidence type="ECO:0000259" key="8">
    <source>
        <dbReference type="Pfam" id="PF04542"/>
    </source>
</evidence>
<feature type="domain" description="RNA polymerase sigma-70 region 4" evidence="9">
    <location>
        <begin position="129"/>
        <end position="177"/>
    </location>
</feature>
<keyword evidence="5 6" id="KW-0804">Transcription</keyword>
<proteinExistence type="inferred from homology"/>
<dbReference type="RefSeq" id="WP_409550423.1">
    <property type="nucleotide sequence ID" value="NZ_JBKBDE010000004.1"/>
</dbReference>
<reference evidence="10 11" key="1">
    <citation type="submission" date="2024-12" db="EMBL/GenBank/DDBJ databases">
        <title>The coexistence of Mycolicibacterium septicum and Mycolicibacterium nivoides in clinical samples.</title>
        <authorList>
            <person name="Wang C."/>
            <person name="Feng Y."/>
            <person name="Zong Z."/>
        </authorList>
    </citation>
    <scope>NUCLEOTIDE SEQUENCE [LARGE SCALE GENOMIC DNA]</scope>
    <source>
        <strain evidence="10 11">120310</strain>
    </source>
</reference>
<evidence type="ECO:0000256" key="5">
    <source>
        <dbReference type="ARBA" id="ARBA00023163"/>
    </source>
</evidence>
<evidence type="ECO:0000256" key="4">
    <source>
        <dbReference type="ARBA" id="ARBA00023125"/>
    </source>
</evidence>
<dbReference type="InterPro" id="IPR013325">
    <property type="entry name" value="RNA_pol_sigma_r2"/>
</dbReference>
<dbReference type="NCBIfam" id="NF007227">
    <property type="entry name" value="PRK09645.1"/>
    <property type="match status" value="1"/>
</dbReference>
<dbReference type="NCBIfam" id="TIGR02937">
    <property type="entry name" value="sigma70-ECF"/>
    <property type="match status" value="1"/>
</dbReference>
<keyword evidence="11" id="KW-1185">Reference proteome</keyword>
<comment type="caution">
    <text evidence="10">The sequence shown here is derived from an EMBL/GenBank/DDBJ whole genome shotgun (WGS) entry which is preliminary data.</text>
</comment>
<evidence type="ECO:0000313" key="11">
    <source>
        <dbReference type="Proteomes" id="UP001635817"/>
    </source>
</evidence>
<gene>
    <name evidence="10" type="ORF">ACK4CP_14440</name>
</gene>
<evidence type="ECO:0000256" key="3">
    <source>
        <dbReference type="ARBA" id="ARBA00023082"/>
    </source>
</evidence>
<dbReference type="SUPFAM" id="SSF88659">
    <property type="entry name" value="Sigma3 and sigma4 domains of RNA polymerase sigma factors"/>
    <property type="match status" value="1"/>
</dbReference>
<dbReference type="Gene3D" id="1.10.1740.10">
    <property type="match status" value="1"/>
</dbReference>
<comment type="similarity">
    <text evidence="1 6">Belongs to the sigma-70 factor family. ECF subfamily.</text>
</comment>
<dbReference type="Pfam" id="PF04545">
    <property type="entry name" value="Sigma70_r4"/>
    <property type="match status" value="1"/>
</dbReference>
<dbReference type="EMBL" id="JBKBDE010000004">
    <property type="protein sequence ID" value="MFN6551600.1"/>
    <property type="molecule type" value="Genomic_DNA"/>
</dbReference>